<dbReference type="EMBL" id="JAEFBJ010000011">
    <property type="protein sequence ID" value="KAG7556852.1"/>
    <property type="molecule type" value="Genomic_DNA"/>
</dbReference>
<name>A0A8T1ZCZ0_ARASU</name>
<keyword evidence="2" id="KW-1185">Reference proteome</keyword>
<proteinExistence type="predicted"/>
<sequence length="43" mass="4649">MTSLQTTILVLGEGGSGAVYKGVLYSGEESCEKIVNEIRTMRQ</sequence>
<accession>A0A8T1ZCZ0</accession>
<protein>
    <submittedName>
        <fullName evidence="1">Uncharacterized protein</fullName>
    </submittedName>
</protein>
<comment type="caution">
    <text evidence="1">The sequence shown here is derived from an EMBL/GenBank/DDBJ whole genome shotgun (WGS) entry which is preliminary data.</text>
</comment>
<organism evidence="1 2">
    <name type="scientific">Arabidopsis suecica</name>
    <name type="common">Swedish thale-cress</name>
    <name type="synonym">Cardaminopsis suecica</name>
    <dbReference type="NCBI Taxonomy" id="45249"/>
    <lineage>
        <taxon>Eukaryota</taxon>
        <taxon>Viridiplantae</taxon>
        <taxon>Streptophyta</taxon>
        <taxon>Embryophyta</taxon>
        <taxon>Tracheophyta</taxon>
        <taxon>Spermatophyta</taxon>
        <taxon>Magnoliopsida</taxon>
        <taxon>eudicotyledons</taxon>
        <taxon>Gunneridae</taxon>
        <taxon>Pentapetalae</taxon>
        <taxon>rosids</taxon>
        <taxon>malvids</taxon>
        <taxon>Brassicales</taxon>
        <taxon>Brassicaceae</taxon>
        <taxon>Camelineae</taxon>
        <taxon>Arabidopsis</taxon>
    </lineage>
</organism>
<evidence type="ECO:0000313" key="2">
    <source>
        <dbReference type="Proteomes" id="UP000694251"/>
    </source>
</evidence>
<dbReference type="AlphaFoldDB" id="A0A8T1ZCZ0"/>
<evidence type="ECO:0000313" key="1">
    <source>
        <dbReference type="EMBL" id="KAG7556852.1"/>
    </source>
</evidence>
<reference evidence="1 2" key="1">
    <citation type="submission" date="2020-12" db="EMBL/GenBank/DDBJ databases">
        <title>Concerted genomic and epigenomic changes stabilize Arabidopsis allopolyploids.</title>
        <authorList>
            <person name="Chen Z."/>
        </authorList>
    </citation>
    <scope>NUCLEOTIDE SEQUENCE [LARGE SCALE GENOMIC DNA]</scope>
    <source>
        <strain evidence="1">As9502</strain>
        <tissue evidence="1">Leaf</tissue>
    </source>
</reference>
<dbReference type="Proteomes" id="UP000694251">
    <property type="component" value="Chromosome 11"/>
</dbReference>
<gene>
    <name evidence="1" type="ORF">ISN44_As11g028500</name>
</gene>